<protein>
    <submittedName>
        <fullName evidence="1">Uncharacterized protein</fullName>
    </submittedName>
</protein>
<proteinExistence type="predicted"/>
<accession>A0ACD3AYJ4</accession>
<organism evidence="1 2">
    <name type="scientific">Pluteus cervinus</name>
    <dbReference type="NCBI Taxonomy" id="181527"/>
    <lineage>
        <taxon>Eukaryota</taxon>
        <taxon>Fungi</taxon>
        <taxon>Dikarya</taxon>
        <taxon>Basidiomycota</taxon>
        <taxon>Agaricomycotina</taxon>
        <taxon>Agaricomycetes</taxon>
        <taxon>Agaricomycetidae</taxon>
        <taxon>Agaricales</taxon>
        <taxon>Pluteineae</taxon>
        <taxon>Pluteaceae</taxon>
        <taxon>Pluteus</taxon>
    </lineage>
</organism>
<reference evidence="1 2" key="1">
    <citation type="journal article" date="2019" name="Nat. Ecol. Evol.">
        <title>Megaphylogeny resolves global patterns of mushroom evolution.</title>
        <authorList>
            <person name="Varga T."/>
            <person name="Krizsan K."/>
            <person name="Foldi C."/>
            <person name="Dima B."/>
            <person name="Sanchez-Garcia M."/>
            <person name="Sanchez-Ramirez S."/>
            <person name="Szollosi G.J."/>
            <person name="Szarkandi J.G."/>
            <person name="Papp V."/>
            <person name="Albert L."/>
            <person name="Andreopoulos W."/>
            <person name="Angelini C."/>
            <person name="Antonin V."/>
            <person name="Barry K.W."/>
            <person name="Bougher N.L."/>
            <person name="Buchanan P."/>
            <person name="Buyck B."/>
            <person name="Bense V."/>
            <person name="Catcheside P."/>
            <person name="Chovatia M."/>
            <person name="Cooper J."/>
            <person name="Damon W."/>
            <person name="Desjardin D."/>
            <person name="Finy P."/>
            <person name="Geml J."/>
            <person name="Haridas S."/>
            <person name="Hughes K."/>
            <person name="Justo A."/>
            <person name="Karasinski D."/>
            <person name="Kautmanova I."/>
            <person name="Kiss B."/>
            <person name="Kocsube S."/>
            <person name="Kotiranta H."/>
            <person name="LaButti K.M."/>
            <person name="Lechner B.E."/>
            <person name="Liimatainen K."/>
            <person name="Lipzen A."/>
            <person name="Lukacs Z."/>
            <person name="Mihaltcheva S."/>
            <person name="Morgado L.N."/>
            <person name="Niskanen T."/>
            <person name="Noordeloos M.E."/>
            <person name="Ohm R.A."/>
            <person name="Ortiz-Santana B."/>
            <person name="Ovrebo C."/>
            <person name="Racz N."/>
            <person name="Riley R."/>
            <person name="Savchenko A."/>
            <person name="Shiryaev A."/>
            <person name="Soop K."/>
            <person name="Spirin V."/>
            <person name="Szebenyi C."/>
            <person name="Tomsovsky M."/>
            <person name="Tulloss R.E."/>
            <person name="Uehling J."/>
            <person name="Grigoriev I.V."/>
            <person name="Vagvolgyi C."/>
            <person name="Papp T."/>
            <person name="Martin F.M."/>
            <person name="Miettinen O."/>
            <person name="Hibbett D.S."/>
            <person name="Nagy L.G."/>
        </authorList>
    </citation>
    <scope>NUCLEOTIDE SEQUENCE [LARGE SCALE GENOMIC DNA]</scope>
    <source>
        <strain evidence="1 2">NL-1719</strain>
    </source>
</reference>
<keyword evidence="2" id="KW-1185">Reference proteome</keyword>
<name>A0ACD3AYJ4_9AGAR</name>
<sequence>MVQNDFPPEIIEAITSYFMEELSDAFRRAHLASCSLVCQAWRSVAQPLLFSRVIVDTKRHRIRRLTNSLTTYPHLRNYLAAFWLEGHLDNPDQIPNIQAILSLLPPLRQLRLHTKDNMKLLPHADVLSILPGMLSSDRLTSLSLRDLSLPVDLLHCCTALLELDIRECTFTGIAGAYLSEDSTSVSPVAPTPPIKPTTPRSQLERLSLFATRVDEAEILRWLTRPGCNIDVSQLKILLVSERSDLPAGHTLLCDFLHAVSPALENVCLDAGAGCTDIPRTSFIPELPAMNNLRVVSFGLRENYIGENNPLPWIIDFLAHLPSPQNLKEIYFHGCLESELSRNDEERRRQGWPADWARLDVLLTSLRFSHISDITFYIYDHDLDIESLLASLRRSLPGLSASGRLIFSMPDYALIPDHERHWQTLRSGPWRYGVGL</sequence>
<dbReference type="Proteomes" id="UP000308600">
    <property type="component" value="Unassembled WGS sequence"/>
</dbReference>
<evidence type="ECO:0000313" key="1">
    <source>
        <dbReference type="EMBL" id="TFK70682.1"/>
    </source>
</evidence>
<evidence type="ECO:0000313" key="2">
    <source>
        <dbReference type="Proteomes" id="UP000308600"/>
    </source>
</evidence>
<gene>
    <name evidence="1" type="ORF">BDN72DRAFT_958643</name>
</gene>
<dbReference type="EMBL" id="ML208309">
    <property type="protein sequence ID" value="TFK70682.1"/>
    <property type="molecule type" value="Genomic_DNA"/>
</dbReference>